<dbReference type="InterPro" id="IPR001387">
    <property type="entry name" value="Cro/C1-type_HTH"/>
</dbReference>
<evidence type="ECO:0000259" key="1">
    <source>
        <dbReference type="PROSITE" id="PS50943"/>
    </source>
</evidence>
<dbReference type="GO" id="GO:0003677">
    <property type="term" value="F:DNA binding"/>
    <property type="evidence" value="ECO:0007669"/>
    <property type="project" value="InterPro"/>
</dbReference>
<dbReference type="RefSeq" id="WP_069013771.1">
    <property type="nucleotide sequence ID" value="NZ_LVJW01000003.1"/>
</dbReference>
<dbReference type="Gene3D" id="1.10.260.40">
    <property type="entry name" value="lambda repressor-like DNA-binding domains"/>
    <property type="match status" value="1"/>
</dbReference>
<dbReference type="CDD" id="cd00093">
    <property type="entry name" value="HTH_XRE"/>
    <property type="match status" value="1"/>
</dbReference>
<protein>
    <recommendedName>
        <fullName evidence="1">HTH cro/C1-type domain-containing protein</fullName>
    </recommendedName>
</protein>
<dbReference type="SMART" id="SM00530">
    <property type="entry name" value="HTH_XRE"/>
    <property type="match status" value="1"/>
</dbReference>
<sequence length="245" mass="28896">MSQVAELLQALKRELRAKGITYREVAELLDLSENSVKRLFAERSFSIARLEKVCDLIDLELSDLVQIMVEGRERITMLTEDQEREMVGNTKLLLVAICIFNHWQFEQILADYRFTETELTQLLAKLDRLRIIELLPLNRFKLVVDKNFTWRTNGPIQRFFQKYAQPEFLDAKFLREDEALIFTNGYLSENSRLTMLRQLKRVSVEFNRLHEEDGSLPLSQRQGTSLMLAFRPWDFSVFNKLKRDG</sequence>
<accession>A0A1E2UPP1</accession>
<proteinExistence type="predicted"/>
<name>A0A1E2UPP1_9GAMM</name>
<dbReference type="Pfam" id="PF13443">
    <property type="entry name" value="HTH_26"/>
    <property type="match status" value="1"/>
</dbReference>
<evidence type="ECO:0000313" key="2">
    <source>
        <dbReference type="EMBL" id="ODB96492.1"/>
    </source>
</evidence>
<feature type="domain" description="HTH cro/C1-type" evidence="1">
    <location>
        <begin position="11"/>
        <end position="64"/>
    </location>
</feature>
<dbReference type="STRING" id="1818881.A3196_06800"/>
<dbReference type="InterPro" id="IPR010982">
    <property type="entry name" value="Lambda_DNA-bd_dom_sf"/>
</dbReference>
<gene>
    <name evidence="2" type="ORF">A3196_06800</name>
</gene>
<dbReference type="PROSITE" id="PS50943">
    <property type="entry name" value="HTH_CROC1"/>
    <property type="match status" value="1"/>
</dbReference>
<reference evidence="2 3" key="1">
    <citation type="submission" date="2016-03" db="EMBL/GenBank/DDBJ databases">
        <title>Chemosynthetic sulphur-oxidizing symbionts of marine invertebrate animals are capable of nitrogen fixation.</title>
        <authorList>
            <person name="Petersen J.M."/>
            <person name="Kemper A."/>
            <person name="Gruber-Vodicka H."/>
            <person name="Cardini U."/>
            <person name="Geest Mvander."/>
            <person name="Kleiner M."/>
            <person name="Bulgheresi S."/>
            <person name="Fussmann M."/>
            <person name="Herbold C."/>
            <person name="Seah B.K.B."/>
            <person name="Antony C.Paul."/>
            <person name="Liu D."/>
            <person name="Belitz A."/>
            <person name="Weber M."/>
        </authorList>
    </citation>
    <scope>NUCLEOTIDE SEQUENCE [LARGE SCALE GENOMIC DNA]</scope>
    <source>
        <strain evidence="2">G_D</strain>
    </source>
</reference>
<dbReference type="OrthoDB" id="5298444at2"/>
<keyword evidence="3" id="KW-1185">Reference proteome</keyword>
<dbReference type="SUPFAM" id="SSF47413">
    <property type="entry name" value="lambda repressor-like DNA-binding domains"/>
    <property type="match status" value="1"/>
</dbReference>
<evidence type="ECO:0000313" key="3">
    <source>
        <dbReference type="Proteomes" id="UP000094849"/>
    </source>
</evidence>
<dbReference type="Proteomes" id="UP000094849">
    <property type="component" value="Unassembled WGS sequence"/>
</dbReference>
<comment type="caution">
    <text evidence="2">The sequence shown here is derived from an EMBL/GenBank/DDBJ whole genome shotgun (WGS) entry which is preliminary data.</text>
</comment>
<dbReference type="AlphaFoldDB" id="A0A1E2UPP1"/>
<dbReference type="EMBL" id="LVJZ01000003">
    <property type="protein sequence ID" value="ODB96492.1"/>
    <property type="molecule type" value="Genomic_DNA"/>
</dbReference>
<organism evidence="2 3">
    <name type="scientific">Candidatus Thiodiazotropha endoloripes</name>
    <dbReference type="NCBI Taxonomy" id="1818881"/>
    <lineage>
        <taxon>Bacteria</taxon>
        <taxon>Pseudomonadati</taxon>
        <taxon>Pseudomonadota</taxon>
        <taxon>Gammaproteobacteria</taxon>
        <taxon>Chromatiales</taxon>
        <taxon>Sedimenticolaceae</taxon>
        <taxon>Candidatus Thiodiazotropha</taxon>
    </lineage>
</organism>